<sequence>MYKPFLLAGGVILALSVRERKKQQQRQHQAPTVAKAVRHEQDVALVNATFVVWAAHYQPALVFGLAGACAVLLVVFLLAAIVTQGVAEVEVTASPDILLPHVSYEPQPPKVQDLSGTWIKDREQSESMEAAMDLARLNGFVKLAVRRIKGMQIQQTPHEFKLVILSGILSFKVVETYPMNGDSRRYKRRDLRRGQHTGHVKATPDGRLRAHLIWGEPLGGLGCDEFSIAEPGHWDASPASLTTTFTRSLLSDVAVEEDDTRRIFTQDLARSIPALLLALVIGALATAAGVGGGAFFVPLFNVLLQFTIKGSTAMSQAVITGGALAGVAYQVFKRHPLDPSKPLIDYTLALMLTPVLLLGVSIGVLMNVLFPVWLVTFLLVILLLYLTHMTLRKGLSLRKAETKAKAAAAAAASSSAGPDAGQHAEHGGGVAPGGSTPKTEALAGSTLAASKHKDMNQHNKGGDSQSSSGSPGQPQRVKVGVPGMHPDAAAQLQADSPAGSVSALNMLRNSMSGLPFLPDKKSLSSSSAAEPVGSASASPSSQRITVDAVELTPVPHEPPQRLTPAGRYSNPEDESHDEEHADPASAAEEPSAQFLVPWMQMLQILVLWGAFLTLQLLKSFHSRCTAAYFALYGAQALLAGTTSCWFVHQAYKRQIQEAQSQLRRPILKSIYEEPPEWTMPRLIRASIVALVGGAIAGLLGIGGGMIINPLLLQLGIHPQVSAATSTLMVLFSGSSAALSFGFDHALNLQYALIFGLGCFATSFVGVIVVARIIKKSGKASLLVMLLAGIIATGALFTAVFAGRKAIVALKEGVGLGFSPFCPKHSA</sequence>
<keyword evidence="4 7" id="KW-1133">Transmembrane helix</keyword>
<feature type="region of interest" description="Disordered" evidence="6">
    <location>
        <begin position="411"/>
        <end position="440"/>
    </location>
</feature>
<feature type="compositionally biased region" description="Low complexity" evidence="6">
    <location>
        <begin position="462"/>
        <end position="475"/>
    </location>
</feature>
<evidence type="ECO:0000313" key="9">
    <source>
        <dbReference type="Proteomes" id="UP001489004"/>
    </source>
</evidence>
<evidence type="ECO:0000256" key="2">
    <source>
        <dbReference type="ARBA" id="ARBA00009142"/>
    </source>
</evidence>
<feature type="transmembrane region" description="Helical" evidence="7">
    <location>
        <begin position="687"/>
        <end position="707"/>
    </location>
</feature>
<feature type="transmembrane region" description="Helical" evidence="7">
    <location>
        <begin position="60"/>
        <end position="82"/>
    </location>
</feature>
<dbReference type="InterPro" id="IPR002781">
    <property type="entry name" value="TM_pro_TauE-like"/>
</dbReference>
<feature type="transmembrane region" description="Helical" evidence="7">
    <location>
        <begin position="594"/>
        <end position="614"/>
    </location>
</feature>
<feature type="compositionally biased region" description="Basic and acidic residues" evidence="6">
    <location>
        <begin position="452"/>
        <end position="461"/>
    </location>
</feature>
<feature type="transmembrane region" description="Helical" evidence="7">
    <location>
        <begin position="750"/>
        <end position="773"/>
    </location>
</feature>
<evidence type="ECO:0000256" key="4">
    <source>
        <dbReference type="ARBA" id="ARBA00022989"/>
    </source>
</evidence>
<dbReference type="PANTHER" id="PTHR14255">
    <property type="entry name" value="CEREBLON"/>
    <property type="match status" value="1"/>
</dbReference>
<organism evidence="8 9">
    <name type="scientific">[Myrmecia] bisecta</name>
    <dbReference type="NCBI Taxonomy" id="41462"/>
    <lineage>
        <taxon>Eukaryota</taxon>
        <taxon>Viridiplantae</taxon>
        <taxon>Chlorophyta</taxon>
        <taxon>core chlorophytes</taxon>
        <taxon>Trebouxiophyceae</taxon>
        <taxon>Trebouxiales</taxon>
        <taxon>Trebouxiaceae</taxon>
        <taxon>Myrmecia</taxon>
    </lineage>
</organism>
<comment type="caution">
    <text evidence="8">The sequence shown here is derived from an EMBL/GenBank/DDBJ whole genome shotgun (WGS) entry which is preliminary data.</text>
</comment>
<dbReference type="Pfam" id="PF01925">
    <property type="entry name" value="TauE"/>
    <property type="match status" value="2"/>
</dbReference>
<dbReference type="PANTHER" id="PTHR14255:SF3">
    <property type="entry name" value="SULFITE EXPORTER TAUE_SAFE FAMILY PROTEIN 5-RELATED"/>
    <property type="match status" value="1"/>
</dbReference>
<name>A0AAW1PJM5_9CHLO</name>
<feature type="transmembrane region" description="Helical" evidence="7">
    <location>
        <begin position="274"/>
        <end position="301"/>
    </location>
</feature>
<dbReference type="GO" id="GO:0016567">
    <property type="term" value="P:protein ubiquitination"/>
    <property type="evidence" value="ECO:0007669"/>
    <property type="project" value="TreeGrafter"/>
</dbReference>
<comment type="subcellular location">
    <subcellularLocation>
        <location evidence="1">Membrane</location>
        <topology evidence="1">Multi-pass membrane protein</topology>
    </subcellularLocation>
</comment>
<keyword evidence="5 7" id="KW-0472">Membrane</keyword>
<accession>A0AAW1PJM5</accession>
<feature type="region of interest" description="Disordered" evidence="6">
    <location>
        <begin position="452"/>
        <end position="483"/>
    </location>
</feature>
<feature type="transmembrane region" description="Helical" evidence="7">
    <location>
        <begin position="372"/>
        <end position="391"/>
    </location>
</feature>
<gene>
    <name evidence="8" type="ORF">WJX72_002354</name>
</gene>
<evidence type="ECO:0000313" key="8">
    <source>
        <dbReference type="EMBL" id="KAK9808711.1"/>
    </source>
</evidence>
<feature type="transmembrane region" description="Helical" evidence="7">
    <location>
        <begin position="779"/>
        <end position="801"/>
    </location>
</feature>
<dbReference type="GO" id="GO:0031464">
    <property type="term" value="C:Cul4A-RING E3 ubiquitin ligase complex"/>
    <property type="evidence" value="ECO:0007669"/>
    <property type="project" value="TreeGrafter"/>
</dbReference>
<dbReference type="GO" id="GO:0016020">
    <property type="term" value="C:membrane"/>
    <property type="evidence" value="ECO:0007669"/>
    <property type="project" value="UniProtKB-SubCell"/>
</dbReference>
<protein>
    <submittedName>
        <fullName evidence="8">Uncharacterized protein</fullName>
    </submittedName>
</protein>
<feature type="transmembrane region" description="Helical" evidence="7">
    <location>
        <begin position="626"/>
        <end position="647"/>
    </location>
</feature>
<evidence type="ECO:0000256" key="7">
    <source>
        <dbReference type="SAM" id="Phobius"/>
    </source>
</evidence>
<feature type="region of interest" description="Disordered" evidence="6">
    <location>
        <begin position="521"/>
        <end position="587"/>
    </location>
</feature>
<dbReference type="AlphaFoldDB" id="A0AAW1PJM5"/>
<feature type="compositionally biased region" description="Polar residues" evidence="6">
    <location>
        <begin position="535"/>
        <end position="544"/>
    </location>
</feature>
<feature type="transmembrane region" description="Helical" evidence="7">
    <location>
        <begin position="313"/>
        <end position="332"/>
    </location>
</feature>
<feature type="transmembrane region" description="Helical" evidence="7">
    <location>
        <begin position="344"/>
        <end position="366"/>
    </location>
</feature>
<evidence type="ECO:0000256" key="6">
    <source>
        <dbReference type="SAM" id="MobiDB-lite"/>
    </source>
</evidence>
<evidence type="ECO:0000256" key="3">
    <source>
        <dbReference type="ARBA" id="ARBA00022692"/>
    </source>
</evidence>
<dbReference type="EMBL" id="JALJOR010000011">
    <property type="protein sequence ID" value="KAK9808711.1"/>
    <property type="molecule type" value="Genomic_DNA"/>
</dbReference>
<keyword evidence="3 7" id="KW-0812">Transmembrane</keyword>
<keyword evidence="9" id="KW-1185">Reference proteome</keyword>
<dbReference type="Proteomes" id="UP001489004">
    <property type="component" value="Unassembled WGS sequence"/>
</dbReference>
<evidence type="ECO:0000256" key="5">
    <source>
        <dbReference type="ARBA" id="ARBA00023136"/>
    </source>
</evidence>
<evidence type="ECO:0000256" key="1">
    <source>
        <dbReference type="ARBA" id="ARBA00004141"/>
    </source>
</evidence>
<comment type="similarity">
    <text evidence="2">Belongs to the 4-toluene sulfonate uptake permease (TSUP) (TC 2.A.102) family.</text>
</comment>
<proteinExistence type="inferred from homology"/>
<reference evidence="8 9" key="1">
    <citation type="journal article" date="2024" name="Nat. Commun.">
        <title>Phylogenomics reveals the evolutionary origins of lichenization in chlorophyte algae.</title>
        <authorList>
            <person name="Puginier C."/>
            <person name="Libourel C."/>
            <person name="Otte J."/>
            <person name="Skaloud P."/>
            <person name="Haon M."/>
            <person name="Grisel S."/>
            <person name="Petersen M."/>
            <person name="Berrin J.G."/>
            <person name="Delaux P.M."/>
            <person name="Dal Grande F."/>
            <person name="Keller J."/>
        </authorList>
    </citation>
    <scope>NUCLEOTIDE SEQUENCE [LARGE SCALE GENOMIC DNA]</scope>
    <source>
        <strain evidence="8 9">SAG 2043</strain>
    </source>
</reference>